<protein>
    <submittedName>
        <fullName evidence="2">Uncharacterized protein</fullName>
    </submittedName>
</protein>
<name>A0AAW1QMV1_9CHLO</name>
<dbReference type="AlphaFoldDB" id="A0AAW1QMV1"/>
<keyword evidence="3" id="KW-1185">Reference proteome</keyword>
<dbReference type="Proteomes" id="UP001438707">
    <property type="component" value="Unassembled WGS sequence"/>
</dbReference>
<evidence type="ECO:0000256" key="1">
    <source>
        <dbReference type="SAM" id="MobiDB-lite"/>
    </source>
</evidence>
<feature type="compositionally biased region" description="Basic and acidic residues" evidence="1">
    <location>
        <begin position="216"/>
        <end position="231"/>
    </location>
</feature>
<feature type="region of interest" description="Disordered" evidence="1">
    <location>
        <begin position="183"/>
        <end position="237"/>
    </location>
</feature>
<feature type="compositionally biased region" description="Polar residues" evidence="1">
    <location>
        <begin position="136"/>
        <end position="150"/>
    </location>
</feature>
<dbReference type="EMBL" id="JALJOS010000030">
    <property type="protein sequence ID" value="KAK9822796.1"/>
    <property type="molecule type" value="Genomic_DNA"/>
</dbReference>
<accession>A0AAW1QMV1</accession>
<reference evidence="2 3" key="1">
    <citation type="journal article" date="2024" name="Nat. Commun.">
        <title>Phylogenomics reveals the evolutionary origins of lichenization in chlorophyte algae.</title>
        <authorList>
            <person name="Puginier C."/>
            <person name="Libourel C."/>
            <person name="Otte J."/>
            <person name="Skaloud P."/>
            <person name="Haon M."/>
            <person name="Grisel S."/>
            <person name="Petersen M."/>
            <person name="Berrin J.G."/>
            <person name="Delaux P.M."/>
            <person name="Dal Grande F."/>
            <person name="Keller J."/>
        </authorList>
    </citation>
    <scope>NUCLEOTIDE SEQUENCE [LARGE SCALE GENOMIC DNA]</scope>
    <source>
        <strain evidence="2 3">SAG 2145</strain>
    </source>
</reference>
<organism evidence="2 3">
    <name type="scientific">Apatococcus lobatus</name>
    <dbReference type="NCBI Taxonomy" id="904363"/>
    <lineage>
        <taxon>Eukaryota</taxon>
        <taxon>Viridiplantae</taxon>
        <taxon>Chlorophyta</taxon>
        <taxon>core chlorophytes</taxon>
        <taxon>Trebouxiophyceae</taxon>
        <taxon>Chlorellales</taxon>
        <taxon>Chlorellaceae</taxon>
        <taxon>Apatococcus</taxon>
    </lineage>
</organism>
<comment type="caution">
    <text evidence="2">The sequence shown here is derived from an EMBL/GenBank/DDBJ whole genome shotgun (WGS) entry which is preliminary data.</text>
</comment>
<proteinExistence type="predicted"/>
<gene>
    <name evidence="2" type="ORF">WJX74_010803</name>
</gene>
<evidence type="ECO:0000313" key="2">
    <source>
        <dbReference type="EMBL" id="KAK9822796.1"/>
    </source>
</evidence>
<sequence length="379" mass="42106">MRLPSGRLLLTIALDAPLQVGPARRDVGPSFASRKSISGRLGGKGKVLCVVRLVFNEAGNKLFWRCPWCPFSRDAPSSMHTHFERRHPDLLADIAKVAYLRPCADRDGKVRAFLSGPTIGSFTNPRPLGPFPTGQPSPCCSSQDTASLVPTPNKRGESPSHTPSKKQRLAHIEAGVCKTPAALYHRSPHSKQKARATNVSDGQTRHQHQHSLQGQLDRRTSHDMNEEEVRHPQSFQGKPRRQLVHELPMGSHEGLCPPRRSIPEDKHEKDLDAWHRSSGQLADCMTQQQAQPAARMASDPVAMVPEPGRSRCGEAPEREPPTWPRSSQLLQACSLAQQQAQPEAQLAWAPQTEKPSSHWHLPAKYNPSFSLLEWICQHL</sequence>
<evidence type="ECO:0000313" key="3">
    <source>
        <dbReference type="Proteomes" id="UP001438707"/>
    </source>
</evidence>
<feature type="region of interest" description="Disordered" evidence="1">
    <location>
        <begin position="116"/>
        <end position="169"/>
    </location>
</feature>